<evidence type="ECO:0000313" key="12">
    <source>
        <dbReference type="Proteomes" id="UP000298714"/>
    </source>
</evidence>
<evidence type="ECO:0000256" key="9">
    <source>
        <dbReference type="ARBA" id="ARBA00023118"/>
    </source>
</evidence>
<name>A0A4D7C826_9SPHN</name>
<dbReference type="NCBIfam" id="TIGR01596">
    <property type="entry name" value="cas3_HD"/>
    <property type="match status" value="1"/>
</dbReference>
<dbReference type="Pfam" id="PF18019">
    <property type="entry name" value="Cas3_HD"/>
    <property type="match status" value="1"/>
</dbReference>
<keyword evidence="12" id="KW-1185">Reference proteome</keyword>
<comment type="similarity">
    <text evidence="1">In the N-terminal section; belongs to the CRISPR-associated nuclease Cas3-HD family.</text>
</comment>
<reference evidence="12" key="1">
    <citation type="submission" date="2019-04" db="EMBL/GenBank/DDBJ databases">
        <title>Complete genome sequence of Sphingomonas sp. W1-2-3.</title>
        <authorList>
            <person name="Im W.T."/>
        </authorList>
    </citation>
    <scope>NUCLEOTIDE SEQUENCE [LARGE SCALE GENOMIC DNA]</scope>
    <source>
        <strain evidence="12">W1-2-3</strain>
    </source>
</reference>
<dbReference type="Gene3D" id="1.10.3210.30">
    <property type="match status" value="1"/>
</dbReference>
<keyword evidence="9" id="KW-0051">Antiviral defense</keyword>
<gene>
    <name evidence="11" type="primary">cas3</name>
    <name evidence="11" type="ORF">E6W36_14950</name>
</gene>
<organism evidence="11 12">
    <name type="scientific">Hankyongella ginsenosidimutans</name>
    <dbReference type="NCBI Taxonomy" id="1763828"/>
    <lineage>
        <taxon>Bacteria</taxon>
        <taxon>Pseudomonadati</taxon>
        <taxon>Pseudomonadota</taxon>
        <taxon>Alphaproteobacteria</taxon>
        <taxon>Sphingomonadales</taxon>
        <taxon>Sphingomonadaceae</taxon>
        <taxon>Hankyongella</taxon>
    </lineage>
</organism>
<dbReference type="Gene3D" id="3.40.50.300">
    <property type="entry name" value="P-loop containing nucleotide triphosphate hydrolases"/>
    <property type="match status" value="2"/>
</dbReference>
<dbReference type="Pfam" id="PF22590">
    <property type="entry name" value="Cas3-like_C_2"/>
    <property type="match status" value="1"/>
</dbReference>
<comment type="similarity">
    <text evidence="2">In the central section; belongs to the CRISPR-associated helicase Cas3 family.</text>
</comment>
<dbReference type="InterPro" id="IPR027417">
    <property type="entry name" value="P-loop_NTPase"/>
</dbReference>
<protein>
    <submittedName>
        <fullName evidence="11">CRISPR-associated helicase Cas3</fullName>
    </submittedName>
</protein>
<dbReference type="KEGG" id="hgn:E6W36_14950"/>
<evidence type="ECO:0000256" key="5">
    <source>
        <dbReference type="ARBA" id="ARBA00022741"/>
    </source>
</evidence>
<dbReference type="Proteomes" id="UP000298714">
    <property type="component" value="Chromosome"/>
</dbReference>
<dbReference type="AlphaFoldDB" id="A0A4D7C826"/>
<dbReference type="GO" id="GO:0051607">
    <property type="term" value="P:defense response to virus"/>
    <property type="evidence" value="ECO:0007669"/>
    <property type="project" value="UniProtKB-KW"/>
</dbReference>
<accession>A0A4D7C826</accession>
<dbReference type="InterPro" id="IPR050547">
    <property type="entry name" value="DEAD_box_RNA_helicases"/>
</dbReference>
<feature type="domain" description="HD Cas3-type" evidence="10">
    <location>
        <begin position="43"/>
        <end position="246"/>
    </location>
</feature>
<dbReference type="InterPro" id="IPR038257">
    <property type="entry name" value="CRISPR-assoc_Cas3_HD_sf"/>
</dbReference>
<dbReference type="GO" id="GO:0003723">
    <property type="term" value="F:RNA binding"/>
    <property type="evidence" value="ECO:0007669"/>
    <property type="project" value="TreeGrafter"/>
</dbReference>
<dbReference type="PANTHER" id="PTHR47963:SF9">
    <property type="entry name" value="CRISPR-ASSOCIATED ENDONUCLEASE_HELICASE CAS3"/>
    <property type="match status" value="1"/>
</dbReference>
<evidence type="ECO:0000256" key="8">
    <source>
        <dbReference type="ARBA" id="ARBA00022840"/>
    </source>
</evidence>
<dbReference type="GO" id="GO:0016787">
    <property type="term" value="F:hydrolase activity"/>
    <property type="evidence" value="ECO:0007669"/>
    <property type="project" value="UniProtKB-KW"/>
</dbReference>
<evidence type="ECO:0000256" key="6">
    <source>
        <dbReference type="ARBA" id="ARBA00022801"/>
    </source>
</evidence>
<dbReference type="RefSeq" id="WP_222873220.1">
    <property type="nucleotide sequence ID" value="NZ_CP039704.1"/>
</dbReference>
<evidence type="ECO:0000256" key="7">
    <source>
        <dbReference type="ARBA" id="ARBA00022806"/>
    </source>
</evidence>
<keyword evidence="5" id="KW-0547">Nucleotide-binding</keyword>
<dbReference type="InterPro" id="IPR006474">
    <property type="entry name" value="Helicase_Cas3_CRISPR-ass_core"/>
</dbReference>
<dbReference type="PROSITE" id="PS51643">
    <property type="entry name" value="HD_CAS3"/>
    <property type="match status" value="1"/>
</dbReference>
<dbReference type="InterPro" id="IPR054712">
    <property type="entry name" value="Cas3-like_dom"/>
</dbReference>
<evidence type="ECO:0000256" key="4">
    <source>
        <dbReference type="ARBA" id="ARBA00022723"/>
    </source>
</evidence>
<evidence type="ECO:0000256" key="2">
    <source>
        <dbReference type="ARBA" id="ARBA00009046"/>
    </source>
</evidence>
<dbReference type="EMBL" id="CP039704">
    <property type="protein sequence ID" value="QCI80335.1"/>
    <property type="molecule type" value="Genomic_DNA"/>
</dbReference>
<dbReference type="CDD" id="cd09641">
    <property type="entry name" value="Cas3''_I"/>
    <property type="match status" value="1"/>
</dbReference>
<keyword evidence="3" id="KW-0540">Nuclease</keyword>
<evidence type="ECO:0000259" key="10">
    <source>
        <dbReference type="PROSITE" id="PS51643"/>
    </source>
</evidence>
<keyword evidence="6" id="KW-0378">Hydrolase</keyword>
<dbReference type="InterPro" id="IPR006483">
    <property type="entry name" value="CRISPR-assoc_Cas3_HD"/>
</dbReference>
<dbReference type="GO" id="GO:0005524">
    <property type="term" value="F:ATP binding"/>
    <property type="evidence" value="ECO:0007669"/>
    <property type="project" value="UniProtKB-KW"/>
</dbReference>
<evidence type="ECO:0000313" key="11">
    <source>
        <dbReference type="EMBL" id="QCI80335.1"/>
    </source>
</evidence>
<dbReference type="PANTHER" id="PTHR47963">
    <property type="entry name" value="DEAD-BOX ATP-DEPENDENT RNA HELICASE 47, MITOCHONDRIAL"/>
    <property type="match status" value="1"/>
</dbReference>
<dbReference type="GO" id="GO:0004518">
    <property type="term" value="F:nuclease activity"/>
    <property type="evidence" value="ECO:0007669"/>
    <property type="project" value="UniProtKB-KW"/>
</dbReference>
<dbReference type="GO" id="GO:0046872">
    <property type="term" value="F:metal ion binding"/>
    <property type="evidence" value="ECO:0007669"/>
    <property type="project" value="UniProtKB-KW"/>
</dbReference>
<keyword evidence="8" id="KW-0067">ATP-binding</keyword>
<evidence type="ECO:0000256" key="1">
    <source>
        <dbReference type="ARBA" id="ARBA00006847"/>
    </source>
</evidence>
<dbReference type="NCBIfam" id="TIGR01587">
    <property type="entry name" value="cas3_core"/>
    <property type="match status" value="1"/>
</dbReference>
<sequence>MSPPCDLRERTLEEHKDVVKRVAVLTTPDFIALYWGKARPQAAGPEWHPLAYHALDVAASMAALLDAWPHLLTRIARHAGLSDVVARRWLIAVAALHDLGKGADAFQRKAGDELWMSASLWPAGRSRPQPLGFDHGAFAWPLWEEIKGPEILRLRDEQAQHRFMEWLVCAWSHHGAPIAHQHPILADFVSQSSIEATAAFVTALAKLLALDEAETRLSPPADDNEDGPPPTETWLVAGLCILADWLGSSQRWFPYRAGRRPCRLLGPGAAAGGSRRPAGRAAQRAPAADLAVSTLLPAGAQATPLQQAAADLPLDDGPTLVILEDLTGAGKTEAALLLAHRLMAQGKATGLYWALPTKASANMLFTRLASAYRQLFAPDTHPTLTLAHDAADLHPDFAALTMAQTLAAADDGGYGGDAASASAQACAWLHDDRRKTFLSQIGVGTIDQALLGVLPTRFNSLRLAGLASQLLVIDEVHSFDTYTTELITTLLGFQAALGGSAVLLSATLTRTVKTKLLAAFDAGRRGRTHAVTRAQCDAFPMVSRLDASGVVEQPIASSRGTRRDLAVERLESEQAALDTVIGAARAGLCAVWIRNSVQDAIDAWTRLKARAPDLTPALFHARFTRADRARIETAVVKRFGKASTDDERRGQILVATQVVEQSLDLDFDVMVSDLALRPAGAARRPAAAPRPGPRPAPVLRLLAPDPDVVVDEKWLSSLLPVPDGSIKTMPGCGRASRSPWPG</sequence>
<keyword evidence="7" id="KW-0347">Helicase</keyword>
<dbReference type="GO" id="GO:0003724">
    <property type="term" value="F:RNA helicase activity"/>
    <property type="evidence" value="ECO:0007669"/>
    <property type="project" value="TreeGrafter"/>
</dbReference>
<keyword evidence="4" id="KW-0479">Metal-binding</keyword>
<proteinExistence type="inferred from homology"/>
<dbReference type="SUPFAM" id="SSF52540">
    <property type="entry name" value="P-loop containing nucleoside triphosphate hydrolases"/>
    <property type="match status" value="1"/>
</dbReference>
<evidence type="ECO:0000256" key="3">
    <source>
        <dbReference type="ARBA" id="ARBA00022722"/>
    </source>
</evidence>